<accession>A0A1V4QG57</accession>
<dbReference type="PANTHER" id="PTHR43421">
    <property type="entry name" value="METALLOPROTEASE PMBA"/>
    <property type="match status" value="1"/>
</dbReference>
<proteinExistence type="inferred from homology"/>
<gene>
    <name evidence="4" type="ORF">BXT86_01510</name>
</gene>
<dbReference type="InterPro" id="IPR035068">
    <property type="entry name" value="TldD/PmbA_N"/>
</dbReference>
<reference evidence="5" key="1">
    <citation type="submission" date="2017-01" db="EMBL/GenBank/DDBJ databases">
        <title>Novel pathways for hydrocarbon cycling and metabolic interdependencies in hydrothermal sediment communities.</title>
        <authorList>
            <person name="Dombrowski N."/>
            <person name="Seitz K."/>
            <person name="Teske A."/>
            <person name="Baker B."/>
        </authorList>
    </citation>
    <scope>NUCLEOTIDE SEQUENCE [LARGE SCALE GENOMIC DNA]</scope>
</reference>
<name>A0A1V4QG57_UNCW3</name>
<organism evidence="4 5">
    <name type="scientific">candidate division WOR-3 bacterium 4484_100</name>
    <dbReference type="NCBI Taxonomy" id="1936077"/>
    <lineage>
        <taxon>Bacteria</taxon>
        <taxon>Bacteria division WOR-3</taxon>
    </lineage>
</organism>
<protein>
    <submittedName>
        <fullName evidence="4">Zn-dependent protease</fullName>
    </submittedName>
</protein>
<dbReference type="Gene3D" id="3.30.2290.10">
    <property type="entry name" value="PmbA/TldD superfamily"/>
    <property type="match status" value="1"/>
</dbReference>
<dbReference type="GO" id="GO:0005829">
    <property type="term" value="C:cytosol"/>
    <property type="evidence" value="ECO:0007669"/>
    <property type="project" value="TreeGrafter"/>
</dbReference>
<dbReference type="Pfam" id="PF01523">
    <property type="entry name" value="PmbA_TldD_1st"/>
    <property type="match status" value="1"/>
</dbReference>
<dbReference type="SUPFAM" id="SSF111283">
    <property type="entry name" value="Putative modulator of DNA gyrase, PmbA/TldD"/>
    <property type="match status" value="1"/>
</dbReference>
<dbReference type="InterPro" id="IPR045569">
    <property type="entry name" value="Metalloprtase-TldD/E_C"/>
</dbReference>
<dbReference type="EMBL" id="MUKB01000019">
    <property type="protein sequence ID" value="OPX18363.1"/>
    <property type="molecule type" value="Genomic_DNA"/>
</dbReference>
<comment type="similarity">
    <text evidence="1">Belongs to the peptidase U62 family.</text>
</comment>
<dbReference type="AlphaFoldDB" id="A0A1V4QG57"/>
<dbReference type="InterPro" id="IPR002510">
    <property type="entry name" value="Metalloprtase-TldD/E_N"/>
</dbReference>
<dbReference type="Pfam" id="PF19289">
    <property type="entry name" value="PmbA_TldD_3rd"/>
    <property type="match status" value="1"/>
</dbReference>
<evidence type="ECO:0000259" key="2">
    <source>
        <dbReference type="Pfam" id="PF01523"/>
    </source>
</evidence>
<comment type="caution">
    <text evidence="4">The sequence shown here is derived from an EMBL/GenBank/DDBJ whole genome shotgun (WGS) entry which is preliminary data.</text>
</comment>
<dbReference type="InterPro" id="IPR036059">
    <property type="entry name" value="TldD/PmbA_sf"/>
</dbReference>
<feature type="domain" description="Metalloprotease TldD/E N-terminal" evidence="2">
    <location>
        <begin position="15"/>
        <end position="73"/>
    </location>
</feature>
<keyword evidence="4" id="KW-0378">Hydrolase</keyword>
<feature type="domain" description="Metalloprotease TldD/E C-terminal" evidence="3">
    <location>
        <begin position="209"/>
        <end position="433"/>
    </location>
</feature>
<evidence type="ECO:0000313" key="4">
    <source>
        <dbReference type="EMBL" id="OPX18363.1"/>
    </source>
</evidence>
<evidence type="ECO:0000259" key="3">
    <source>
        <dbReference type="Pfam" id="PF19289"/>
    </source>
</evidence>
<evidence type="ECO:0000256" key="1">
    <source>
        <dbReference type="ARBA" id="ARBA00005836"/>
    </source>
</evidence>
<dbReference type="InterPro" id="IPR047657">
    <property type="entry name" value="PmbA"/>
</dbReference>
<dbReference type="Proteomes" id="UP000191663">
    <property type="component" value="Unassembled WGS sequence"/>
</dbReference>
<dbReference type="PANTHER" id="PTHR43421:SF1">
    <property type="entry name" value="METALLOPROTEASE PMBA"/>
    <property type="match status" value="1"/>
</dbReference>
<dbReference type="GO" id="GO:0008237">
    <property type="term" value="F:metallopeptidase activity"/>
    <property type="evidence" value="ECO:0007669"/>
    <property type="project" value="InterPro"/>
</dbReference>
<sequence>MDKLIKLAEKCCEKVEVYSLDEHLNRINFENGRLKEIETSIQSGVALRIIKDNKLGFAYTKNLQDREGLIENALNSLKGGVQAEFDFPETKNLPELKSYDESIEELSNETVVKECERVVKKISERSKGQVNITAIIDYFKIRILNSSGTDVATRISNYYLRTSLLFPNSYASIERILQDRKFVHTPDDYIDYIVDTYNRSSKEVSPPGGRMKVLFLPETLYVLLWRIAYATSAESIYRNASPAVNKIGKKIFHEDFTLINDPLNEDFGPARAFDDEATPTQMLPIIENGVLKNFYYDLNYAQKMNKKSSGNGFKTGRWESEKIAIKPGPALEHLFITPGKASFSEILSSIDQGIIVAGALGAHSGNIPNGDFSIGLAPGLYVKDGRIVGRLKDAMVAGNIYEVLQNVIAVENRVYPGMVGYFPAILFDNVNVASR</sequence>
<dbReference type="GO" id="GO:0006508">
    <property type="term" value="P:proteolysis"/>
    <property type="evidence" value="ECO:0007669"/>
    <property type="project" value="UniProtKB-KW"/>
</dbReference>
<evidence type="ECO:0000313" key="5">
    <source>
        <dbReference type="Proteomes" id="UP000191663"/>
    </source>
</evidence>
<keyword evidence="4" id="KW-0645">Protease</keyword>